<accession>A0A418Y7B5</accession>
<comment type="caution">
    <text evidence="1">The sequence shown here is derived from an EMBL/GenBank/DDBJ whole genome shotgun (WGS) entry which is preliminary data.</text>
</comment>
<dbReference type="EMBL" id="QYUP01000023">
    <property type="protein sequence ID" value="RJG25721.1"/>
    <property type="molecule type" value="Genomic_DNA"/>
</dbReference>
<dbReference type="Proteomes" id="UP000284006">
    <property type="component" value="Unassembled WGS sequence"/>
</dbReference>
<evidence type="ECO:0000313" key="2">
    <source>
        <dbReference type="Proteomes" id="UP000284006"/>
    </source>
</evidence>
<dbReference type="SUPFAM" id="SSF69754">
    <property type="entry name" value="Ribosome binding protein Y (YfiA homologue)"/>
    <property type="match status" value="1"/>
</dbReference>
<reference evidence="1 2" key="1">
    <citation type="submission" date="2018-09" db="EMBL/GenBank/DDBJ databases">
        <authorList>
            <person name="Zhu H."/>
        </authorList>
    </citation>
    <scope>NUCLEOTIDE SEQUENCE [LARGE SCALE GENOMIC DNA]</scope>
    <source>
        <strain evidence="1 2">K1S02-61</strain>
    </source>
</reference>
<feature type="non-terminal residue" evidence="1">
    <location>
        <position position="1"/>
    </location>
</feature>
<evidence type="ECO:0000313" key="1">
    <source>
        <dbReference type="EMBL" id="RJG25721.1"/>
    </source>
</evidence>
<proteinExistence type="predicted"/>
<protein>
    <submittedName>
        <fullName evidence="1">Ribosomal subunit interface protein</fullName>
    </submittedName>
</protein>
<dbReference type="InterPro" id="IPR036567">
    <property type="entry name" value="RHF-like"/>
</dbReference>
<gene>
    <name evidence="1" type="ORF">D3872_02720</name>
</gene>
<name>A0A418Y7B5_9BURK</name>
<keyword evidence="2" id="KW-1185">Reference proteome</keyword>
<dbReference type="AlphaFoldDB" id="A0A418Y7B5"/>
<sequence>IDKLDRQVMKYKNKLQDHNHEAIKRIPESDIPAAA</sequence>
<organism evidence="1 2">
    <name type="scientific">Massilia cavernae</name>
    <dbReference type="NCBI Taxonomy" id="2320864"/>
    <lineage>
        <taxon>Bacteria</taxon>
        <taxon>Pseudomonadati</taxon>
        <taxon>Pseudomonadota</taxon>
        <taxon>Betaproteobacteria</taxon>
        <taxon>Burkholderiales</taxon>
        <taxon>Oxalobacteraceae</taxon>
        <taxon>Telluria group</taxon>
        <taxon>Massilia</taxon>
    </lineage>
</organism>